<reference evidence="1 2" key="1">
    <citation type="submission" date="2018-06" db="EMBL/GenBank/DDBJ databases">
        <authorList>
            <consortium name="Pathogen Informatics"/>
            <person name="Doyle S."/>
        </authorList>
    </citation>
    <scope>NUCLEOTIDE SEQUENCE [LARGE SCALE GENOMIC DNA]</scope>
    <source>
        <strain evidence="1 2">NCTC10692</strain>
    </source>
</reference>
<gene>
    <name evidence="1" type="ORF">NCTC10692_03697</name>
</gene>
<evidence type="ECO:0000313" key="1">
    <source>
        <dbReference type="EMBL" id="SUD53183.1"/>
    </source>
</evidence>
<name>A0A379JYY0_ECTOL</name>
<organism evidence="1 2">
    <name type="scientific">Ectopseudomonas oleovorans</name>
    <name type="common">Pseudomonas oleovorans</name>
    <dbReference type="NCBI Taxonomy" id="301"/>
    <lineage>
        <taxon>Bacteria</taxon>
        <taxon>Pseudomonadati</taxon>
        <taxon>Pseudomonadota</taxon>
        <taxon>Gammaproteobacteria</taxon>
        <taxon>Pseudomonadales</taxon>
        <taxon>Pseudomonadaceae</taxon>
        <taxon>Ectopseudomonas</taxon>
    </lineage>
</organism>
<accession>A0A379JYY0</accession>
<evidence type="ECO:0000313" key="2">
    <source>
        <dbReference type="Proteomes" id="UP000255303"/>
    </source>
</evidence>
<dbReference type="EMBL" id="UGUV01000002">
    <property type="protein sequence ID" value="SUD53183.1"/>
    <property type="molecule type" value="Genomic_DNA"/>
</dbReference>
<protein>
    <submittedName>
        <fullName evidence="1">Uncharacterized protein</fullName>
    </submittedName>
</protein>
<proteinExistence type="predicted"/>
<dbReference type="Proteomes" id="UP000255303">
    <property type="component" value="Unassembled WGS sequence"/>
</dbReference>
<sequence length="34" mass="3552">MFTLLISPHDVLALVCLVAILLGLARLAYGGAVQ</sequence>
<dbReference type="AlphaFoldDB" id="A0A379JYY0"/>